<dbReference type="EMBL" id="QTJU01000001">
    <property type="protein sequence ID" value="RFM30040.1"/>
    <property type="molecule type" value="Genomic_DNA"/>
</dbReference>
<dbReference type="Proteomes" id="UP000261284">
    <property type="component" value="Unassembled WGS sequence"/>
</dbReference>
<dbReference type="Pfam" id="PF03592">
    <property type="entry name" value="Terminase_2"/>
    <property type="match status" value="1"/>
</dbReference>
<dbReference type="RefSeq" id="WP_116845796.1">
    <property type="nucleotide sequence ID" value="NZ_QTJU01000001.1"/>
</dbReference>
<dbReference type="GO" id="GO:0051276">
    <property type="term" value="P:chromosome organization"/>
    <property type="evidence" value="ECO:0007669"/>
    <property type="project" value="InterPro"/>
</dbReference>
<keyword evidence="2" id="KW-1185">Reference proteome</keyword>
<dbReference type="InterPro" id="IPR005335">
    <property type="entry name" value="Terminase_ssu"/>
</dbReference>
<gene>
    <name evidence="1" type="ORF">DXN05_03450</name>
</gene>
<comment type="caution">
    <text evidence="1">The sequence shown here is derived from an EMBL/GenBank/DDBJ whole genome shotgun (WGS) entry which is preliminary data.</text>
</comment>
<protein>
    <recommendedName>
        <fullName evidence="3">Terminase small subunit</fullName>
    </recommendedName>
</protein>
<proteinExistence type="predicted"/>
<evidence type="ECO:0000313" key="2">
    <source>
        <dbReference type="Proteomes" id="UP000261284"/>
    </source>
</evidence>
<name>A0A3E1NQ51_9BACT</name>
<dbReference type="AlphaFoldDB" id="A0A3E1NQ51"/>
<accession>A0A3E1NQ51</accession>
<sequence>MQKGNRKISREKGVELVADALFLGTQTKEIVRNLTETYGVSKSTVEKWMTAARPTVDKRLAEAEAIRRREQEAVIAESAKKLHITKERVLEELAKIAFFDIRKAYNVDSGLKSIHELDEDVAAVMAGIESYDVKEPESGMVLGTTQKVKLLNKLTALEAICKIMGYNAPVEARHTGRDGGPIQTETNATVLIMPSNGREVKNAGN</sequence>
<organism evidence="1 2">
    <name type="scientific">Deminuibacter soli</name>
    <dbReference type="NCBI Taxonomy" id="2291815"/>
    <lineage>
        <taxon>Bacteria</taxon>
        <taxon>Pseudomonadati</taxon>
        <taxon>Bacteroidota</taxon>
        <taxon>Chitinophagia</taxon>
        <taxon>Chitinophagales</taxon>
        <taxon>Chitinophagaceae</taxon>
        <taxon>Deminuibacter</taxon>
    </lineage>
</organism>
<evidence type="ECO:0008006" key="3">
    <source>
        <dbReference type="Google" id="ProtNLM"/>
    </source>
</evidence>
<dbReference type="OrthoDB" id="1338457at2"/>
<reference evidence="1 2" key="1">
    <citation type="submission" date="2018-08" db="EMBL/GenBank/DDBJ databases">
        <title>Chitinophagaceae sp. K23C18032701, a novel bacterium isolated from forest soil.</title>
        <authorList>
            <person name="Wang C."/>
        </authorList>
    </citation>
    <scope>NUCLEOTIDE SEQUENCE [LARGE SCALE GENOMIC DNA]</scope>
    <source>
        <strain evidence="1 2">K23C18032701</strain>
    </source>
</reference>
<evidence type="ECO:0000313" key="1">
    <source>
        <dbReference type="EMBL" id="RFM30040.1"/>
    </source>
</evidence>